<evidence type="ECO:0000256" key="5">
    <source>
        <dbReference type="ARBA" id="ARBA00023015"/>
    </source>
</evidence>
<sequence length="456" mass="49738">MRRRHAVEDNTQSGEPIGRSSHVRHQSLSAALDDRQQIPVITTTTTSPTVPTITTTTTSSADSQWLDIKYNNLITSSDAGDQSWSRAPDDSQQMQTITTTDPSLATIITTITSSPDSQSLNNKRHNDSDSDIELIGRVPAPKRPARNRSPVDIQPMITTTARRLEPSTVHNTSLTTRGVKTEIILDSTSGQHSSAANTNTTYGCLETGCRRRFADRPLMYQHMRAVHSSQRFPEWTDAVCGRPPAGPKPCKCGQTFATERALYEHRLAAAGDGSESPEPIMIAPRCLTCDTSFITVALFNDHMRIVHPPSPMTPPDGYSDRSSVASTPEPLEPVSPEVEIILDSSDASEHSCGGTGGEPTARDTTTSRVADGSYGCPVSGCGQIFADRIPMYQHMRAVHSTDQFAGWTANNYATDISPEPIEIAARCIACKIDFESVNAFNDHNRAKHPYQWSALD</sequence>
<evidence type="ECO:0000256" key="4">
    <source>
        <dbReference type="ARBA" id="ARBA00022833"/>
    </source>
</evidence>
<evidence type="ECO:0000256" key="7">
    <source>
        <dbReference type="ARBA" id="ARBA00023242"/>
    </source>
</evidence>
<dbReference type="GO" id="GO:0008270">
    <property type="term" value="F:zinc ion binding"/>
    <property type="evidence" value="ECO:0007669"/>
    <property type="project" value="UniProtKB-KW"/>
</dbReference>
<dbReference type="PANTHER" id="PTHR46179:SF13">
    <property type="entry name" value="C2H2-TYPE DOMAIN-CONTAINING PROTEIN"/>
    <property type="match status" value="1"/>
</dbReference>
<dbReference type="PANTHER" id="PTHR46179">
    <property type="entry name" value="ZINC FINGER PROTEIN"/>
    <property type="match status" value="1"/>
</dbReference>
<gene>
    <name evidence="11" type="ORF">OSB1V03_LOCUS19128</name>
</gene>
<feature type="domain" description="C2H2-type" evidence="10">
    <location>
        <begin position="202"/>
        <end position="232"/>
    </location>
</feature>
<keyword evidence="6" id="KW-0804">Transcription</keyword>
<feature type="region of interest" description="Disordered" evidence="9">
    <location>
        <begin position="308"/>
        <end position="331"/>
    </location>
</feature>
<reference evidence="11" key="1">
    <citation type="submission" date="2020-11" db="EMBL/GenBank/DDBJ databases">
        <authorList>
            <person name="Tran Van P."/>
        </authorList>
    </citation>
    <scope>NUCLEOTIDE SEQUENCE</scope>
</reference>
<dbReference type="PROSITE" id="PS50157">
    <property type="entry name" value="ZINC_FINGER_C2H2_2"/>
    <property type="match status" value="2"/>
</dbReference>
<keyword evidence="5" id="KW-0805">Transcription regulation</keyword>
<keyword evidence="3 8" id="KW-0863">Zinc-finger</keyword>
<dbReference type="EMBL" id="OC881691">
    <property type="protein sequence ID" value="CAD7642396.1"/>
    <property type="molecule type" value="Genomic_DNA"/>
</dbReference>
<dbReference type="GO" id="GO:0005634">
    <property type="term" value="C:nucleus"/>
    <property type="evidence" value="ECO:0007669"/>
    <property type="project" value="UniProtKB-SubCell"/>
</dbReference>
<dbReference type="AlphaFoldDB" id="A0A7R9LIM7"/>
<dbReference type="SMART" id="SM00355">
    <property type="entry name" value="ZnF_C2H2"/>
    <property type="match status" value="4"/>
</dbReference>
<proteinExistence type="predicted"/>
<feature type="domain" description="C2H2-type" evidence="10">
    <location>
        <begin position="374"/>
        <end position="404"/>
    </location>
</feature>
<feature type="region of interest" description="Disordered" evidence="9">
    <location>
        <begin position="1"/>
        <end position="23"/>
    </location>
</feature>
<dbReference type="GO" id="GO:0006357">
    <property type="term" value="P:regulation of transcription by RNA polymerase II"/>
    <property type="evidence" value="ECO:0007669"/>
    <property type="project" value="TreeGrafter"/>
</dbReference>
<dbReference type="EMBL" id="CAJPIZ010027116">
    <property type="protein sequence ID" value="CAG2119179.1"/>
    <property type="molecule type" value="Genomic_DNA"/>
</dbReference>
<evidence type="ECO:0000256" key="3">
    <source>
        <dbReference type="ARBA" id="ARBA00022771"/>
    </source>
</evidence>
<keyword evidence="7" id="KW-0539">Nucleus</keyword>
<evidence type="ECO:0000256" key="1">
    <source>
        <dbReference type="ARBA" id="ARBA00004123"/>
    </source>
</evidence>
<evidence type="ECO:0000259" key="10">
    <source>
        <dbReference type="PROSITE" id="PS50157"/>
    </source>
</evidence>
<evidence type="ECO:0000313" key="11">
    <source>
        <dbReference type="EMBL" id="CAD7642396.1"/>
    </source>
</evidence>
<evidence type="ECO:0000256" key="9">
    <source>
        <dbReference type="SAM" id="MobiDB-lite"/>
    </source>
</evidence>
<accession>A0A7R9LIM7</accession>
<evidence type="ECO:0000256" key="8">
    <source>
        <dbReference type="PROSITE-ProRule" id="PRU00042"/>
    </source>
</evidence>
<feature type="non-terminal residue" evidence="11">
    <location>
        <position position="1"/>
    </location>
</feature>
<feature type="region of interest" description="Disordered" evidence="9">
    <location>
        <begin position="345"/>
        <end position="366"/>
    </location>
</feature>
<dbReference type="InterPro" id="IPR013087">
    <property type="entry name" value="Znf_C2H2_type"/>
</dbReference>
<evidence type="ECO:0000256" key="2">
    <source>
        <dbReference type="ARBA" id="ARBA00022723"/>
    </source>
</evidence>
<keyword evidence="4" id="KW-0862">Zinc</keyword>
<dbReference type="InterPro" id="IPR051061">
    <property type="entry name" value="Zinc_finger_trans_reg"/>
</dbReference>
<evidence type="ECO:0000256" key="6">
    <source>
        <dbReference type="ARBA" id="ARBA00023163"/>
    </source>
</evidence>
<protein>
    <recommendedName>
        <fullName evidence="10">C2H2-type domain-containing protein</fullName>
    </recommendedName>
</protein>
<dbReference type="PROSITE" id="PS00028">
    <property type="entry name" value="ZINC_FINGER_C2H2_1"/>
    <property type="match status" value="3"/>
</dbReference>
<comment type="subcellular location">
    <subcellularLocation>
        <location evidence="1">Nucleus</location>
    </subcellularLocation>
</comment>
<keyword evidence="12" id="KW-1185">Reference proteome</keyword>
<organism evidence="11">
    <name type="scientific">Medioppia subpectinata</name>
    <dbReference type="NCBI Taxonomy" id="1979941"/>
    <lineage>
        <taxon>Eukaryota</taxon>
        <taxon>Metazoa</taxon>
        <taxon>Ecdysozoa</taxon>
        <taxon>Arthropoda</taxon>
        <taxon>Chelicerata</taxon>
        <taxon>Arachnida</taxon>
        <taxon>Acari</taxon>
        <taxon>Acariformes</taxon>
        <taxon>Sarcoptiformes</taxon>
        <taxon>Oribatida</taxon>
        <taxon>Brachypylina</taxon>
        <taxon>Oppioidea</taxon>
        <taxon>Oppiidae</taxon>
        <taxon>Medioppia</taxon>
    </lineage>
</organism>
<dbReference type="OrthoDB" id="9411774at2759"/>
<name>A0A7R9LIM7_9ACAR</name>
<dbReference type="Proteomes" id="UP000759131">
    <property type="component" value="Unassembled WGS sequence"/>
</dbReference>
<keyword evidence="2" id="KW-0479">Metal-binding</keyword>
<evidence type="ECO:0000313" key="12">
    <source>
        <dbReference type="Proteomes" id="UP000759131"/>
    </source>
</evidence>